<name>A0ABD2YVL4_9GENT</name>
<dbReference type="Proteomes" id="UP001630127">
    <property type="component" value="Unassembled WGS sequence"/>
</dbReference>
<dbReference type="EMBL" id="JBJUIK010000012">
    <property type="protein sequence ID" value="KAL3510916.1"/>
    <property type="molecule type" value="Genomic_DNA"/>
</dbReference>
<protein>
    <submittedName>
        <fullName evidence="2">Uncharacterized protein</fullName>
    </submittedName>
</protein>
<dbReference type="AlphaFoldDB" id="A0ABD2YVL4"/>
<feature type="region of interest" description="Disordered" evidence="1">
    <location>
        <begin position="631"/>
        <end position="655"/>
    </location>
</feature>
<keyword evidence="3" id="KW-1185">Reference proteome</keyword>
<accession>A0ABD2YVL4</accession>
<reference evidence="2 3" key="1">
    <citation type="submission" date="2024-11" db="EMBL/GenBank/DDBJ databases">
        <title>A near-complete genome assembly of Cinchona calisaya.</title>
        <authorList>
            <person name="Lian D.C."/>
            <person name="Zhao X.W."/>
            <person name="Wei L."/>
        </authorList>
    </citation>
    <scope>NUCLEOTIDE SEQUENCE [LARGE SCALE GENOMIC DNA]</scope>
    <source>
        <tissue evidence="2">Nenye</tissue>
    </source>
</reference>
<evidence type="ECO:0000313" key="3">
    <source>
        <dbReference type="Proteomes" id="UP001630127"/>
    </source>
</evidence>
<dbReference type="PANTHER" id="PTHR31050:SF3">
    <property type="entry name" value="OS08G0412800 PROTEIN"/>
    <property type="match status" value="1"/>
</dbReference>
<organism evidence="2 3">
    <name type="scientific">Cinchona calisaya</name>
    <dbReference type="NCBI Taxonomy" id="153742"/>
    <lineage>
        <taxon>Eukaryota</taxon>
        <taxon>Viridiplantae</taxon>
        <taxon>Streptophyta</taxon>
        <taxon>Embryophyta</taxon>
        <taxon>Tracheophyta</taxon>
        <taxon>Spermatophyta</taxon>
        <taxon>Magnoliopsida</taxon>
        <taxon>eudicotyledons</taxon>
        <taxon>Gunneridae</taxon>
        <taxon>Pentapetalae</taxon>
        <taxon>asterids</taxon>
        <taxon>lamiids</taxon>
        <taxon>Gentianales</taxon>
        <taxon>Rubiaceae</taxon>
        <taxon>Cinchonoideae</taxon>
        <taxon>Cinchoneae</taxon>
        <taxon>Cinchona</taxon>
    </lineage>
</organism>
<evidence type="ECO:0000313" key="2">
    <source>
        <dbReference type="EMBL" id="KAL3510916.1"/>
    </source>
</evidence>
<dbReference type="PANTHER" id="PTHR31050">
    <property type="entry name" value="OS08G0413200 PROTEIN"/>
    <property type="match status" value="1"/>
</dbReference>
<comment type="caution">
    <text evidence="2">The sequence shown here is derived from an EMBL/GenBank/DDBJ whole genome shotgun (WGS) entry which is preliminary data.</text>
</comment>
<feature type="compositionally biased region" description="Basic and acidic residues" evidence="1">
    <location>
        <begin position="632"/>
        <end position="650"/>
    </location>
</feature>
<evidence type="ECO:0000256" key="1">
    <source>
        <dbReference type="SAM" id="MobiDB-lite"/>
    </source>
</evidence>
<gene>
    <name evidence="2" type="ORF">ACH5RR_030317</name>
</gene>
<dbReference type="Pfam" id="PF06880">
    <property type="entry name" value="DUF1262"/>
    <property type="match status" value="1"/>
</dbReference>
<proteinExistence type="predicted"/>
<sequence>MYVARPVSWYRKNPVSLSLPPEGPNSGYMVIQDEESETYSCFGLCKNQTLKDLPFPQNKDLTVCYSTDNVSLDDAVFIPVLNLPLSSNRYYVIKPHGNHKGEAVTCSREEDKTTCCFCRCIKDIKPTVFDPRNIYQQFEISVYKTLCAGRGYFYAKSVAPDGFPPDFLRRKGWSISMKTPKDNKLDEAPGLNAALRAKLPELNFPPSYKGFEAVIVGKWYSPFMFIKDGVLKDQMKRSMFYQVTLEQKWEQIYSSQNVHNQGKSVNIDVTLDRESAYVAGNKAVWDERNVAEGTIWFRSFGRAGEEANIGLSVELVQRMKWEQERAGWVGGKEKELRVERVENFEGKDEAPGLNAALRAKLPELNFPPSSKSSEAVIVGKWYSPFMFIKDGVLKDQMKRSMFYQVTLEQKWEQICSSQNLHNQGKSVSIDVILDREIAYVTGNKAVWDERNVVEGTIWFRSFGRAGEEANVGLSVELVERMEWEQERAGRVGGKEGPLRLERVEKFEEKDEAPGLNAALRAKLPELNFPPSCKSSEAVVVGKWYSPFMFIKDGTLKDQMERSMFYQVTLEQKWEQIYSSQNVYIKYHCSFRGGGFNETDEGSDYGFSSAKISDFTGVILFDYDRQCGGFSEGESRKSGFRGASDESDPRKSRFRGLFNEAEPRKSGWRGVSDVVNSIDLKGLKKVGPLELDRANSVPNRSIFPVKESDFSAMYDSAFIDLKLDLSSDSKPELPTMRITDDASDHFCNGGSCRITVNDRGLKMGTNSYKVWKWFSRHYYSGRRSNATKKEGINTSILKS</sequence>
<dbReference type="InterPro" id="IPR010683">
    <property type="entry name" value="DUF1262"/>
</dbReference>